<dbReference type="RefSeq" id="WP_132005373.1">
    <property type="nucleotide sequence ID" value="NZ_SMFK01000005.1"/>
</dbReference>
<keyword evidence="3" id="KW-1185">Reference proteome</keyword>
<comment type="caution">
    <text evidence="2">The sequence shown here is derived from an EMBL/GenBank/DDBJ whole genome shotgun (WGS) entry which is preliminary data.</text>
</comment>
<dbReference type="AlphaFoldDB" id="A0A4R5CDR4"/>
<organism evidence="2 3">
    <name type="scientific">Flavobacterium cellulosilyticum</name>
    <dbReference type="NCBI Taxonomy" id="2541731"/>
    <lineage>
        <taxon>Bacteria</taxon>
        <taxon>Pseudomonadati</taxon>
        <taxon>Bacteroidota</taxon>
        <taxon>Flavobacteriia</taxon>
        <taxon>Flavobacteriales</taxon>
        <taxon>Flavobacteriaceae</taxon>
        <taxon>Flavobacterium</taxon>
    </lineage>
</organism>
<reference evidence="2 3" key="1">
    <citation type="submission" date="2019-03" db="EMBL/GenBank/DDBJ databases">
        <title>Flavobacterium AR-3-4 sp. nov. isolated from arctic soil.</title>
        <authorList>
            <person name="Chaudhary D.K."/>
        </authorList>
    </citation>
    <scope>NUCLEOTIDE SEQUENCE [LARGE SCALE GENOMIC DNA]</scope>
    <source>
        <strain evidence="2 3">AR-3-4</strain>
    </source>
</reference>
<proteinExistence type="predicted"/>
<evidence type="ECO:0000313" key="2">
    <source>
        <dbReference type="EMBL" id="TDD97079.1"/>
    </source>
</evidence>
<feature type="domain" description="DUF3347" evidence="1">
    <location>
        <begin position="74"/>
        <end position="167"/>
    </location>
</feature>
<dbReference type="Proteomes" id="UP000295479">
    <property type="component" value="Unassembled WGS sequence"/>
</dbReference>
<gene>
    <name evidence="2" type="ORF">E0F76_10610</name>
</gene>
<name>A0A4R5CDR4_9FLAO</name>
<accession>A0A4R5CDR4</accession>
<protein>
    <submittedName>
        <fullName evidence="2">DUF3347 domain-containing protein</fullName>
    </submittedName>
</protein>
<dbReference type="Pfam" id="PF11827">
    <property type="entry name" value="DUF3347"/>
    <property type="match status" value="1"/>
</dbReference>
<dbReference type="InterPro" id="IPR021782">
    <property type="entry name" value="DUF3347"/>
</dbReference>
<dbReference type="OrthoDB" id="5513217at2"/>
<sequence>MIIFLDVVNTIVKSKTNLKTINVKKSILALFIVAFVLVSCKQNNKKDETMNSETMNSENTTQDINNSKFSIEEIVSNYLSIKNALTKDDSNSAAEAGKTFVETLSKLDMKNLSDDKMKSYMDIADDAKENAEHIGDNSGKIDHQREHFVLLSKDVNDLITTFGTQQKLYQDYCPMADDNKGAIWISETKDIKNPYLGAKMPTCGTVKKEL</sequence>
<dbReference type="EMBL" id="SMFK01000005">
    <property type="protein sequence ID" value="TDD97079.1"/>
    <property type="molecule type" value="Genomic_DNA"/>
</dbReference>
<evidence type="ECO:0000259" key="1">
    <source>
        <dbReference type="Pfam" id="PF11827"/>
    </source>
</evidence>
<evidence type="ECO:0000313" key="3">
    <source>
        <dbReference type="Proteomes" id="UP000295479"/>
    </source>
</evidence>